<dbReference type="OrthoDB" id="9803641at2"/>
<dbReference type="CDD" id="cd00009">
    <property type="entry name" value="AAA"/>
    <property type="match status" value="1"/>
</dbReference>
<proteinExistence type="inferred from homology"/>
<feature type="region of interest" description="Disordered" evidence="12">
    <location>
        <begin position="163"/>
        <end position="203"/>
    </location>
</feature>
<dbReference type="EMBL" id="LMWY01000003">
    <property type="protein sequence ID" value="KUO06021.1"/>
    <property type="molecule type" value="Genomic_DNA"/>
</dbReference>
<dbReference type="InterPro" id="IPR004176">
    <property type="entry name" value="Clp_R_N"/>
</dbReference>
<dbReference type="PANTHER" id="PTHR11638">
    <property type="entry name" value="ATP-DEPENDENT CLP PROTEASE"/>
    <property type="match status" value="1"/>
</dbReference>
<evidence type="ECO:0000256" key="12">
    <source>
        <dbReference type="SAM" id="MobiDB-lite"/>
    </source>
</evidence>
<dbReference type="Pfam" id="PF10431">
    <property type="entry name" value="ClpB_D2-small"/>
    <property type="match status" value="1"/>
</dbReference>
<dbReference type="InterPro" id="IPR003959">
    <property type="entry name" value="ATPase_AAA_core"/>
</dbReference>
<keyword evidence="7 10" id="KW-0143">Chaperone</keyword>
<evidence type="ECO:0000256" key="5">
    <source>
        <dbReference type="ARBA" id="ARBA00023016"/>
    </source>
</evidence>
<evidence type="ECO:0000256" key="1">
    <source>
        <dbReference type="ARBA" id="ARBA00008675"/>
    </source>
</evidence>
<dbReference type="InterPro" id="IPR018368">
    <property type="entry name" value="ClpA/B_CS1"/>
</dbReference>
<dbReference type="RefSeq" id="WP_062716586.1">
    <property type="nucleotide sequence ID" value="NZ_KQ948924.1"/>
</dbReference>
<evidence type="ECO:0000256" key="10">
    <source>
        <dbReference type="RuleBase" id="RU004432"/>
    </source>
</evidence>
<feature type="domain" description="UVR" evidence="13">
    <location>
        <begin position="454"/>
        <end position="489"/>
    </location>
</feature>
<feature type="region of interest" description="Disordered" evidence="12">
    <location>
        <begin position="79"/>
        <end position="116"/>
    </location>
</feature>
<dbReference type="FunFam" id="3.40.50.300:FF:000010">
    <property type="entry name" value="Chaperone clpB 1, putative"/>
    <property type="match status" value="1"/>
</dbReference>
<sequence length="851" mass="93164">MTSGFNGGPEDYDPFGEFLARFFGGPRPGPRQIDIGRLLSQPARELVRGAAQYAAEHGSRDLDTQHLLRAALSAEPTRSLLSRAGADPDSLATEIDERSGPVQHPPGEAPPPTSLSLTPAAKRALLDAHDLARARGTGYIGPEHVLSALAANPDSAAGHILNAARFSPSGGPPEAPDAPDSRPRVDQRPRVDSGTPTLDKYGRDLTDLARRGRIDPVIGRDEEIEQTIEVLSRRGKNNPVLIGDAGVGKTAIVEGLAQRIADGDVPDILGGRRVVALDLTGVVAGTRYRGDFEERLNNIVGEIRSHSDQLIVFIDELHTVVGAGGGGEGGSMDAGNILKPALARGELHIVGATTLEEYRRIEKDAALSRRFQPILVPEPTTVDAIEILRGLRDRYEAHHQVRYTDEALVAAVELSDRYLTDRRLPDKAIDLIDQAGARVRLRARTKGTDVRAMEREVEQLYRDKDQAVADEQYEQATQLRDRIVELKGRIADAAGHEAVDEGLDLEVTTEAIAEVVSRQTGIPVSSLTEEEKDRLLGLEEHLHERVVGQNEAVRVVSEAVLRSRAGLASPDRPIGSFLFLGPTGVGKTELARALAEALFGSEERMVRLDMSEYQERHTVSRLIGAPPGYVGHEEAGQLTEVVRRHPYSLLLLDEVEKAHPDVFNILLQVLDDGRLTDSQGRTVDFTNTVIVMTSNLGSEAISRGGAGIGFGSGGEEADEEARRERVLRPLREHFRPEFLNRIDEVVVFRQLTPEQLQRITNLMLDKTRRLLQAQGVSVDFTGTAVDWLSERGYQREYGARPLRRTIQKEVDNQLSRLLLDGRIGEGGRVTVDVEDGRLTFRAEELPPAPEL</sequence>
<dbReference type="PROSITE" id="PS00871">
    <property type="entry name" value="CLPAB_2"/>
    <property type="match status" value="1"/>
</dbReference>
<dbReference type="Pfam" id="PF02861">
    <property type="entry name" value="Clp_N"/>
    <property type="match status" value="1"/>
</dbReference>
<keyword evidence="16" id="KW-1185">Reference proteome</keyword>
<dbReference type="Proteomes" id="UP000053429">
    <property type="component" value="Unassembled WGS sequence"/>
</dbReference>
<dbReference type="PROSITE" id="PS50151">
    <property type="entry name" value="UVR"/>
    <property type="match status" value="1"/>
</dbReference>
<dbReference type="GO" id="GO:0005524">
    <property type="term" value="F:ATP binding"/>
    <property type="evidence" value="ECO:0007669"/>
    <property type="project" value="UniProtKB-KW"/>
</dbReference>
<evidence type="ECO:0000256" key="3">
    <source>
        <dbReference type="ARBA" id="ARBA00022741"/>
    </source>
</evidence>
<dbReference type="PANTHER" id="PTHR11638:SF18">
    <property type="entry name" value="HEAT SHOCK PROTEIN 104"/>
    <property type="match status" value="1"/>
</dbReference>
<evidence type="ECO:0000256" key="9">
    <source>
        <dbReference type="PROSITE-ProRule" id="PRU01251"/>
    </source>
</evidence>
<reference evidence="15 16" key="1">
    <citation type="submission" date="2015-10" db="EMBL/GenBank/DDBJ databases">
        <title>Draft genome sequence of Streptomyces caeruleatus NRRL B-24802, type strain for the species Streptomyces caeruleatus.</title>
        <authorList>
            <person name="Ruckert C."/>
            <person name="Winkler A."/>
            <person name="Kalinowski J."/>
            <person name="Kampfer P."/>
            <person name="Glaeser S."/>
        </authorList>
    </citation>
    <scope>NUCLEOTIDE SEQUENCE [LARGE SCALE GENOMIC DNA]</scope>
    <source>
        <strain evidence="15 16">NRRL B-24802</strain>
    </source>
</reference>
<dbReference type="InterPro" id="IPR028299">
    <property type="entry name" value="ClpA/B_CS2"/>
</dbReference>
<dbReference type="STRING" id="661399.AQJ67_04250"/>
<comment type="caution">
    <text evidence="15">The sequence shown here is derived from an EMBL/GenBank/DDBJ whole genome shotgun (WGS) entry which is preliminary data.</text>
</comment>
<dbReference type="InterPro" id="IPR027417">
    <property type="entry name" value="P-loop_NTPase"/>
</dbReference>
<evidence type="ECO:0000313" key="16">
    <source>
        <dbReference type="Proteomes" id="UP000053429"/>
    </source>
</evidence>
<dbReference type="Gene3D" id="4.10.860.10">
    <property type="entry name" value="UVR domain"/>
    <property type="match status" value="1"/>
</dbReference>
<evidence type="ECO:0000256" key="8">
    <source>
        <dbReference type="ARBA" id="ARBA00026057"/>
    </source>
</evidence>
<organism evidence="15 16">
    <name type="scientific">Streptomyces caeruleatus</name>
    <dbReference type="NCBI Taxonomy" id="661399"/>
    <lineage>
        <taxon>Bacteria</taxon>
        <taxon>Bacillati</taxon>
        <taxon>Actinomycetota</taxon>
        <taxon>Actinomycetes</taxon>
        <taxon>Kitasatosporales</taxon>
        <taxon>Streptomycetaceae</taxon>
        <taxon>Streptomyces</taxon>
    </lineage>
</organism>
<keyword evidence="4 10" id="KW-0067">ATP-binding</keyword>
<evidence type="ECO:0000256" key="7">
    <source>
        <dbReference type="ARBA" id="ARBA00023186"/>
    </source>
</evidence>
<dbReference type="Gene3D" id="1.10.8.60">
    <property type="match status" value="2"/>
</dbReference>
<evidence type="ECO:0000256" key="2">
    <source>
        <dbReference type="ARBA" id="ARBA00022737"/>
    </source>
</evidence>
<dbReference type="InterPro" id="IPR001270">
    <property type="entry name" value="ClpA/B"/>
</dbReference>
<dbReference type="AlphaFoldDB" id="A0A124IAL0"/>
<feature type="domain" description="Clp R" evidence="14">
    <location>
        <begin position="35"/>
        <end position="186"/>
    </location>
</feature>
<evidence type="ECO:0000256" key="4">
    <source>
        <dbReference type="ARBA" id="ARBA00022840"/>
    </source>
</evidence>
<dbReference type="Pfam" id="PF00004">
    <property type="entry name" value="AAA"/>
    <property type="match status" value="1"/>
</dbReference>
<name>A0A124IAL0_9ACTN</name>
<dbReference type="InterPro" id="IPR050130">
    <property type="entry name" value="ClpA_ClpB"/>
</dbReference>
<dbReference type="InterPro" id="IPR041546">
    <property type="entry name" value="ClpA/ClpB_AAA_lid"/>
</dbReference>
<dbReference type="InterPro" id="IPR019489">
    <property type="entry name" value="Clp_ATPase_C"/>
</dbReference>
<dbReference type="SMART" id="SM01086">
    <property type="entry name" value="ClpB_D2-small"/>
    <property type="match status" value="1"/>
</dbReference>
<comment type="similarity">
    <text evidence="1 10">Belongs to the ClpA/ClpB family.</text>
</comment>
<dbReference type="Gene3D" id="3.40.50.300">
    <property type="entry name" value="P-loop containing nucleotide triphosphate hydrolases"/>
    <property type="match status" value="2"/>
</dbReference>
<accession>A0A124IAL0</accession>
<keyword evidence="3 10" id="KW-0547">Nucleotide-binding</keyword>
<feature type="compositionally biased region" description="Basic and acidic residues" evidence="12">
    <location>
        <begin position="179"/>
        <end position="191"/>
    </location>
</feature>
<feature type="coiled-coil region" evidence="11">
    <location>
        <begin position="450"/>
        <end position="489"/>
    </location>
</feature>
<evidence type="ECO:0000256" key="6">
    <source>
        <dbReference type="ARBA" id="ARBA00023054"/>
    </source>
</evidence>
<dbReference type="InterPro" id="IPR003593">
    <property type="entry name" value="AAA+_ATPase"/>
</dbReference>
<evidence type="ECO:0000259" key="14">
    <source>
        <dbReference type="PROSITE" id="PS51903"/>
    </source>
</evidence>
<comment type="subunit">
    <text evidence="8">Homohexamer. The oligomerization is ATP-dependent.</text>
</comment>
<dbReference type="Gene3D" id="1.10.1780.10">
    <property type="entry name" value="Clp, N-terminal domain"/>
    <property type="match status" value="1"/>
</dbReference>
<dbReference type="SUPFAM" id="SSF52540">
    <property type="entry name" value="P-loop containing nucleoside triphosphate hydrolases"/>
    <property type="match status" value="2"/>
</dbReference>
<dbReference type="SUPFAM" id="SSF81923">
    <property type="entry name" value="Double Clp-N motif"/>
    <property type="match status" value="2"/>
</dbReference>
<protein>
    <submittedName>
        <fullName evidence="15">AAA family ATPase</fullName>
    </submittedName>
</protein>
<keyword evidence="5" id="KW-0346">Stress response</keyword>
<keyword evidence="2 9" id="KW-0677">Repeat</keyword>
<keyword evidence="6 11" id="KW-0175">Coiled coil</keyword>
<evidence type="ECO:0000259" key="13">
    <source>
        <dbReference type="PROSITE" id="PS50151"/>
    </source>
</evidence>
<dbReference type="SMART" id="SM00382">
    <property type="entry name" value="AAA"/>
    <property type="match status" value="2"/>
</dbReference>
<evidence type="ECO:0000256" key="11">
    <source>
        <dbReference type="SAM" id="Coils"/>
    </source>
</evidence>
<dbReference type="Pfam" id="PF17871">
    <property type="entry name" value="AAA_lid_9"/>
    <property type="match status" value="1"/>
</dbReference>
<evidence type="ECO:0000313" key="15">
    <source>
        <dbReference type="EMBL" id="KUO06021.1"/>
    </source>
</evidence>
<dbReference type="PRINTS" id="PR00300">
    <property type="entry name" value="CLPPROTEASEA"/>
</dbReference>
<dbReference type="Pfam" id="PF07724">
    <property type="entry name" value="AAA_2"/>
    <property type="match status" value="1"/>
</dbReference>
<dbReference type="PROSITE" id="PS00870">
    <property type="entry name" value="CLPAB_1"/>
    <property type="match status" value="1"/>
</dbReference>
<gene>
    <name evidence="15" type="ORF">AQJ67_04250</name>
</gene>
<dbReference type="PROSITE" id="PS51903">
    <property type="entry name" value="CLP_R"/>
    <property type="match status" value="1"/>
</dbReference>
<dbReference type="InterPro" id="IPR036628">
    <property type="entry name" value="Clp_N_dom_sf"/>
</dbReference>
<dbReference type="GO" id="GO:0016887">
    <property type="term" value="F:ATP hydrolysis activity"/>
    <property type="evidence" value="ECO:0007669"/>
    <property type="project" value="InterPro"/>
</dbReference>
<dbReference type="InterPro" id="IPR001943">
    <property type="entry name" value="UVR_dom"/>
</dbReference>
<dbReference type="FunFam" id="3.40.50.300:FF:000025">
    <property type="entry name" value="ATP-dependent Clp protease subunit"/>
    <property type="match status" value="1"/>
</dbReference>
<feature type="compositionally biased region" description="Pro residues" evidence="12">
    <location>
        <begin position="103"/>
        <end position="113"/>
    </location>
</feature>
<dbReference type="CDD" id="cd19499">
    <property type="entry name" value="RecA-like_ClpB_Hsp104-like"/>
    <property type="match status" value="1"/>
</dbReference>
<dbReference type="GO" id="GO:0005737">
    <property type="term" value="C:cytoplasm"/>
    <property type="evidence" value="ECO:0007669"/>
    <property type="project" value="TreeGrafter"/>
</dbReference>
<dbReference type="GO" id="GO:0034605">
    <property type="term" value="P:cellular response to heat"/>
    <property type="evidence" value="ECO:0007669"/>
    <property type="project" value="TreeGrafter"/>
</dbReference>